<keyword evidence="1" id="KW-0175">Coiled coil</keyword>
<proteinExistence type="predicted"/>
<reference evidence="3 4" key="1">
    <citation type="journal article" date="2016" name="Nat. Commun.">
        <title>Thousands of microbial genomes shed light on interconnected biogeochemical processes in an aquifer system.</title>
        <authorList>
            <person name="Anantharaman K."/>
            <person name="Brown C.T."/>
            <person name="Hug L.A."/>
            <person name="Sharon I."/>
            <person name="Castelle C.J."/>
            <person name="Probst A.J."/>
            <person name="Thomas B.C."/>
            <person name="Singh A."/>
            <person name="Wilkins M.J."/>
            <person name="Karaoz U."/>
            <person name="Brodie E.L."/>
            <person name="Williams K.H."/>
            <person name="Hubbard S.S."/>
            <person name="Banfield J.F."/>
        </authorList>
    </citation>
    <scope>NUCLEOTIDE SEQUENCE [LARGE SCALE GENOMIC DNA]</scope>
</reference>
<organism evidence="3 4">
    <name type="scientific">Candidatus Lloydbacteria bacterium RIFCSPLOWO2_01_FULL_50_20</name>
    <dbReference type="NCBI Taxonomy" id="1798665"/>
    <lineage>
        <taxon>Bacteria</taxon>
        <taxon>Candidatus Lloydiibacteriota</taxon>
    </lineage>
</organism>
<feature type="region of interest" description="Disordered" evidence="2">
    <location>
        <begin position="257"/>
        <end position="276"/>
    </location>
</feature>
<protein>
    <submittedName>
        <fullName evidence="3">Uncharacterized protein</fullName>
    </submittedName>
</protein>
<dbReference type="AlphaFoldDB" id="A0A1G2DII1"/>
<dbReference type="EMBL" id="MHLP01000007">
    <property type="protein sequence ID" value="OGZ13409.1"/>
    <property type="molecule type" value="Genomic_DNA"/>
</dbReference>
<evidence type="ECO:0000256" key="2">
    <source>
        <dbReference type="SAM" id="MobiDB-lite"/>
    </source>
</evidence>
<evidence type="ECO:0000256" key="1">
    <source>
        <dbReference type="SAM" id="Coils"/>
    </source>
</evidence>
<sequence length="276" mass="31689">MSKFCQNRRRVKPHAIDDPIKKFIAPRYTMRSLATGWLIELLLKWRHYLKNYIKHNHMSRESVNAQKTFPEFTSVNINENERAKLINGILEGKKVEVLSQEEVAKILKAVSEKVTGTVDTASLEERMAGKISTDWDLEQHEVKKDESHRGTFSSPNNGVFSWVDESGDVWVASSSSSVYELARKSGLREAEYGVPHSNDEGEWMAHHSKFRQAETLRQLEHDLAEAKDEITKSTIEKEIQKINSGFYNDENYRAAIEQRTRKPEADQADTVEAPKI</sequence>
<dbReference type="STRING" id="1798665.A2942_00995"/>
<evidence type="ECO:0000313" key="3">
    <source>
        <dbReference type="EMBL" id="OGZ13409.1"/>
    </source>
</evidence>
<accession>A0A1G2DII1</accession>
<name>A0A1G2DII1_9BACT</name>
<comment type="caution">
    <text evidence="3">The sequence shown here is derived from an EMBL/GenBank/DDBJ whole genome shotgun (WGS) entry which is preliminary data.</text>
</comment>
<gene>
    <name evidence="3" type="ORF">A2942_00995</name>
</gene>
<evidence type="ECO:0000313" key="4">
    <source>
        <dbReference type="Proteomes" id="UP000178534"/>
    </source>
</evidence>
<feature type="coiled-coil region" evidence="1">
    <location>
        <begin position="209"/>
        <end position="236"/>
    </location>
</feature>
<dbReference type="Proteomes" id="UP000178534">
    <property type="component" value="Unassembled WGS sequence"/>
</dbReference>